<accession>A0A8T1PP62</accession>
<dbReference type="GO" id="GO:0002181">
    <property type="term" value="P:cytoplasmic translation"/>
    <property type="evidence" value="ECO:0007669"/>
    <property type="project" value="TreeGrafter"/>
</dbReference>
<dbReference type="Proteomes" id="UP000811609">
    <property type="component" value="Chromosome 9"/>
</dbReference>
<evidence type="ECO:0000313" key="2">
    <source>
        <dbReference type="EMBL" id="KAG6643037.1"/>
    </source>
</evidence>
<sequence length="243" mass="28706">MLPKQQSKADLTKKQKIVEEKSFGLKNKSKSKNVQKYVQSLKQSVQPKPDPTKSAAKKEEEGKAQDKELDDLFKIAVSQPKVPVVNNFVILILWTRKGEKIDLYSDKSDQETMEDWDQQTLEKIVESKKTEYKQNKPTDIVCKYFLEAVEKKQYGWFWFYPNEGKDCHYRHALPLGYVLKSQMKAQLEEETEKITIEEEIKLRSSVVFMHEKLTTTTPMTQELFMQWKKKKLAERIQAWLHKR</sequence>
<gene>
    <name evidence="2" type="ORF">CIPAW_09G181800</name>
    <name evidence="3" type="ORF">I3842_09G183200</name>
</gene>
<protein>
    <submittedName>
        <fullName evidence="2">Uncharacterized protein</fullName>
    </submittedName>
</protein>
<evidence type="ECO:0000313" key="3">
    <source>
        <dbReference type="EMBL" id="KAG6697131.1"/>
    </source>
</evidence>
<evidence type="ECO:0000256" key="1">
    <source>
        <dbReference type="SAM" id="MobiDB-lite"/>
    </source>
</evidence>
<dbReference type="Proteomes" id="UP000811246">
    <property type="component" value="Chromosome 9"/>
</dbReference>
<feature type="compositionally biased region" description="Polar residues" evidence="1">
    <location>
        <begin position="34"/>
        <end position="46"/>
    </location>
</feature>
<keyword evidence="4" id="KW-1185">Reference proteome</keyword>
<proteinExistence type="predicted"/>
<reference evidence="3" key="2">
    <citation type="submission" date="2021-01" db="EMBL/GenBank/DDBJ databases">
        <authorList>
            <person name="Lovell J.T."/>
            <person name="Bentley N."/>
            <person name="Bhattarai G."/>
            <person name="Jenkins J.W."/>
            <person name="Sreedasyam A."/>
            <person name="Alarcon Y."/>
            <person name="Bock C."/>
            <person name="Boston L."/>
            <person name="Carlson J."/>
            <person name="Cervantes K."/>
            <person name="Clermont K."/>
            <person name="Krom N."/>
            <person name="Kubenka K."/>
            <person name="Mamidi S."/>
            <person name="Mattison C."/>
            <person name="Monteros M."/>
            <person name="Pisani C."/>
            <person name="Plott C."/>
            <person name="Rajasekar S."/>
            <person name="Rhein H.S."/>
            <person name="Rohla C."/>
            <person name="Song M."/>
            <person name="Hilaire R.S."/>
            <person name="Shu S."/>
            <person name="Wells L."/>
            <person name="Wang X."/>
            <person name="Webber J."/>
            <person name="Heerema R.J."/>
            <person name="Klein P."/>
            <person name="Conner P."/>
            <person name="Grauke L."/>
            <person name="Grimwood J."/>
            <person name="Schmutz J."/>
            <person name="Randall J.J."/>
        </authorList>
    </citation>
    <scope>NUCLEOTIDE SEQUENCE</scope>
    <source>
        <tissue evidence="3">Leaf</tissue>
    </source>
</reference>
<comment type="caution">
    <text evidence="2">The sequence shown here is derived from an EMBL/GenBank/DDBJ whole genome shotgun (WGS) entry which is preliminary data.</text>
</comment>
<dbReference type="PANTHER" id="PTHR12681:SF0">
    <property type="entry name" value="ZINC FINGER CCCH DOMAIN-CONTAINING PROTEIN 15"/>
    <property type="match status" value="1"/>
</dbReference>
<dbReference type="AlphaFoldDB" id="A0A8T1PP62"/>
<dbReference type="EMBL" id="CM031817">
    <property type="protein sequence ID" value="KAG6643037.1"/>
    <property type="molecule type" value="Genomic_DNA"/>
</dbReference>
<evidence type="ECO:0000313" key="4">
    <source>
        <dbReference type="Proteomes" id="UP000811609"/>
    </source>
</evidence>
<organism evidence="2 4">
    <name type="scientific">Carya illinoinensis</name>
    <name type="common">Pecan</name>
    <dbReference type="NCBI Taxonomy" id="32201"/>
    <lineage>
        <taxon>Eukaryota</taxon>
        <taxon>Viridiplantae</taxon>
        <taxon>Streptophyta</taxon>
        <taxon>Embryophyta</taxon>
        <taxon>Tracheophyta</taxon>
        <taxon>Spermatophyta</taxon>
        <taxon>Magnoliopsida</taxon>
        <taxon>eudicotyledons</taxon>
        <taxon>Gunneridae</taxon>
        <taxon>Pentapetalae</taxon>
        <taxon>rosids</taxon>
        <taxon>fabids</taxon>
        <taxon>Fagales</taxon>
        <taxon>Juglandaceae</taxon>
        <taxon>Carya</taxon>
    </lineage>
</organism>
<reference evidence="2" key="1">
    <citation type="submission" date="2020-12" db="EMBL/GenBank/DDBJ databases">
        <title>WGS assembly of Carya illinoinensis cv. Pawnee.</title>
        <authorList>
            <person name="Platts A."/>
            <person name="Shu S."/>
            <person name="Wright S."/>
            <person name="Barry K."/>
            <person name="Edger P."/>
            <person name="Pires J.C."/>
            <person name="Schmutz J."/>
        </authorList>
    </citation>
    <scope>NUCLEOTIDE SEQUENCE</scope>
    <source>
        <tissue evidence="2">Leaf</tissue>
    </source>
</reference>
<name>A0A8T1PP62_CARIL</name>
<dbReference type="GO" id="GO:0005829">
    <property type="term" value="C:cytosol"/>
    <property type="evidence" value="ECO:0007669"/>
    <property type="project" value="TreeGrafter"/>
</dbReference>
<feature type="region of interest" description="Disordered" evidence="1">
    <location>
        <begin position="29"/>
        <end position="63"/>
    </location>
</feature>
<dbReference type="PANTHER" id="PTHR12681">
    <property type="entry name" value="ZINC FINGER-CONTAINING PROTEIN P48ZNF"/>
    <property type="match status" value="1"/>
</dbReference>
<dbReference type="GO" id="GO:0003729">
    <property type="term" value="F:mRNA binding"/>
    <property type="evidence" value="ECO:0007669"/>
    <property type="project" value="TreeGrafter"/>
</dbReference>
<dbReference type="EMBL" id="CM031833">
    <property type="protein sequence ID" value="KAG6697131.1"/>
    <property type="molecule type" value="Genomic_DNA"/>
</dbReference>